<sequence>MPGMQARRCFISSSYSCQTFLGRNYSALPQLKATTFNFPWADSKSLAVQTSSAVNLNGPSRSRFDWRKRAISRLPPEKKPPRHTKRVRPRVELTYDGRYYDASQSYSDRFLPLIAAEQAKQDEELQRRLSTWTLAKLQKEGYCLTRMSAFWLKVNKYGRPVAAFSLGPGVILPAHQLENGTQVLISRIDPLQEKPLRGSISSQTASLLKISFRDQDLRNLSDLNGTWRLDLANSNINYDRMRFAISCLKNDPEKLERNSPKGNEYPLLGTHLRDILLRTFQPTIHHPHTELQLPDDPSYPSHDGLDHIPSKSLSSSGAFSDDVRIWSWAQRYLRRNPLVMPGDPIVEGMNSSQVRAMALMISQRLSLVQGPPGTGKTKTIIETVKLLKCHFEVPQPILLCTYTNAAVDNLVEGLAAVGLKPLRVAAGGRVKPQLQEYTLEDKRSIHPKKPELDRLEKQEQDLEGEIKNLQQKRELVDDSSLEKRLQNLDNQMTHKKNRLRWLRGRIYALDQEILRDVLSQADVLCTTCLSSAGHAFSVIDFPVVFLDEASMSTEPASLIPLMKGSSHVALIGDHKQLPPVIVSDEGKRMGLGISLFERLTEEGDTPSIMLDTQYRMHPEISRFPASEFYDHALRDGTVDSIGNIHDRLRPPVSSHLSDLSSESPSVIFIDHAGSESMEDHSRVNPDEALIVISIIEDLLLNNLELQGTDIGIISPYAAQISLLYRELKITNQARFREVLGPFRAMQLKDIEIKTVDGFEGRQKEVIIFSTVRNNQGGYIGFLADRRRLNVGLTRAKRGLFVVGSLDTLKSGKMGGYQDEY</sequence>
<keyword evidence="2" id="KW-1185">Reference proteome</keyword>
<accession>A0ACD3AV00</accession>
<protein>
    <submittedName>
        <fullName evidence="1">P-loop containing nucleoside triphosphate hydrolase protein</fullName>
    </submittedName>
</protein>
<feature type="non-terminal residue" evidence="1">
    <location>
        <position position="820"/>
    </location>
</feature>
<reference evidence="1 2" key="1">
    <citation type="journal article" date="2019" name="Nat. Ecol. Evol.">
        <title>Megaphylogeny resolves global patterns of mushroom evolution.</title>
        <authorList>
            <person name="Varga T."/>
            <person name="Krizsan K."/>
            <person name="Foldi C."/>
            <person name="Dima B."/>
            <person name="Sanchez-Garcia M."/>
            <person name="Sanchez-Ramirez S."/>
            <person name="Szollosi G.J."/>
            <person name="Szarkandi J.G."/>
            <person name="Papp V."/>
            <person name="Albert L."/>
            <person name="Andreopoulos W."/>
            <person name="Angelini C."/>
            <person name="Antonin V."/>
            <person name="Barry K.W."/>
            <person name="Bougher N.L."/>
            <person name="Buchanan P."/>
            <person name="Buyck B."/>
            <person name="Bense V."/>
            <person name="Catcheside P."/>
            <person name="Chovatia M."/>
            <person name="Cooper J."/>
            <person name="Damon W."/>
            <person name="Desjardin D."/>
            <person name="Finy P."/>
            <person name="Geml J."/>
            <person name="Haridas S."/>
            <person name="Hughes K."/>
            <person name="Justo A."/>
            <person name="Karasinski D."/>
            <person name="Kautmanova I."/>
            <person name="Kiss B."/>
            <person name="Kocsube S."/>
            <person name="Kotiranta H."/>
            <person name="LaButti K.M."/>
            <person name="Lechner B.E."/>
            <person name="Liimatainen K."/>
            <person name="Lipzen A."/>
            <person name="Lukacs Z."/>
            <person name="Mihaltcheva S."/>
            <person name="Morgado L.N."/>
            <person name="Niskanen T."/>
            <person name="Noordeloos M.E."/>
            <person name="Ohm R.A."/>
            <person name="Ortiz-Santana B."/>
            <person name="Ovrebo C."/>
            <person name="Racz N."/>
            <person name="Riley R."/>
            <person name="Savchenko A."/>
            <person name="Shiryaev A."/>
            <person name="Soop K."/>
            <person name="Spirin V."/>
            <person name="Szebenyi C."/>
            <person name="Tomsovsky M."/>
            <person name="Tulloss R.E."/>
            <person name="Uehling J."/>
            <person name="Grigoriev I.V."/>
            <person name="Vagvolgyi C."/>
            <person name="Papp T."/>
            <person name="Martin F.M."/>
            <person name="Miettinen O."/>
            <person name="Hibbett D.S."/>
            <person name="Nagy L.G."/>
        </authorList>
    </citation>
    <scope>NUCLEOTIDE SEQUENCE [LARGE SCALE GENOMIC DNA]</scope>
    <source>
        <strain evidence="1 2">NL-1719</strain>
    </source>
</reference>
<keyword evidence="1" id="KW-0378">Hydrolase</keyword>
<dbReference type="Proteomes" id="UP000308600">
    <property type="component" value="Unassembled WGS sequence"/>
</dbReference>
<dbReference type="EMBL" id="ML208324">
    <property type="protein sequence ID" value="TFK69818.1"/>
    <property type="molecule type" value="Genomic_DNA"/>
</dbReference>
<evidence type="ECO:0000313" key="2">
    <source>
        <dbReference type="Proteomes" id="UP000308600"/>
    </source>
</evidence>
<gene>
    <name evidence="1" type="ORF">BDN72DRAFT_839976</name>
</gene>
<organism evidence="1 2">
    <name type="scientific">Pluteus cervinus</name>
    <dbReference type="NCBI Taxonomy" id="181527"/>
    <lineage>
        <taxon>Eukaryota</taxon>
        <taxon>Fungi</taxon>
        <taxon>Dikarya</taxon>
        <taxon>Basidiomycota</taxon>
        <taxon>Agaricomycotina</taxon>
        <taxon>Agaricomycetes</taxon>
        <taxon>Agaricomycetidae</taxon>
        <taxon>Agaricales</taxon>
        <taxon>Pluteineae</taxon>
        <taxon>Pluteaceae</taxon>
        <taxon>Pluteus</taxon>
    </lineage>
</organism>
<name>A0ACD3AV00_9AGAR</name>
<proteinExistence type="predicted"/>
<evidence type="ECO:0000313" key="1">
    <source>
        <dbReference type="EMBL" id="TFK69818.1"/>
    </source>
</evidence>